<sequence>MCSAPERQKVRPYIAYSILVVTQVASALGCSVASAEVGADGHCSAAALGGALLQTAASSGVVKLGGSFQGDHWHSKQPALSNQTEGSQASDLGTKTPDETVLIKLQEQLKLVKLQPDRSFHAVSKLALAFLTLSLVAVLASYCLNRMLAKPRPRPTLQAAVQAVISARRLGDTTFGKAPRAAMHPAQRLERIPVDIYGAAVSSCIRDIQVLMRGDHENATSIRAARVVASICGVWLHLGLQSYVSYMVAWTSSSVMVREFREQYNSFELHMYTSGSTDVPATVVGMDHALRGIDKYWHPENFLVLTEEARASMCQMPFAHDFFFLVIILIWTLSIVVDLRKCLQMFHAFVVTMPRAPSLIDSCELERQRRDDPTVAIVGVPLAMKVFLTAAVFIPRAAIDCWILWLGCLWLAATSSLGDLVMNTVALEFVVLLNSLVLFALVPKHGLDGLERTKVLVASSRHSSAGQALISTLAWAVFCFCWCTSFVYYLQSVLPDYKWDVQDVCNVWESAMTAQEATGSTILPAAGQEGGVSGAASGMGRILLALGLA</sequence>
<gene>
    <name evidence="3" type="ORF">PGLA2088_LOCUS38478</name>
</gene>
<evidence type="ECO:0000256" key="1">
    <source>
        <dbReference type="SAM" id="MobiDB-lite"/>
    </source>
</evidence>
<feature type="compositionally biased region" description="Polar residues" evidence="1">
    <location>
        <begin position="78"/>
        <end position="93"/>
    </location>
</feature>
<accession>A0A813KXQ6</accession>
<reference evidence="3" key="1">
    <citation type="submission" date="2021-02" db="EMBL/GenBank/DDBJ databases">
        <authorList>
            <person name="Dougan E. K."/>
            <person name="Rhodes N."/>
            <person name="Thang M."/>
            <person name="Chan C."/>
        </authorList>
    </citation>
    <scope>NUCLEOTIDE SEQUENCE</scope>
</reference>
<organism evidence="3 4">
    <name type="scientific">Polarella glacialis</name>
    <name type="common">Dinoflagellate</name>
    <dbReference type="NCBI Taxonomy" id="89957"/>
    <lineage>
        <taxon>Eukaryota</taxon>
        <taxon>Sar</taxon>
        <taxon>Alveolata</taxon>
        <taxon>Dinophyceae</taxon>
        <taxon>Suessiales</taxon>
        <taxon>Suessiaceae</taxon>
        <taxon>Polarella</taxon>
    </lineage>
</organism>
<feature type="region of interest" description="Disordered" evidence="1">
    <location>
        <begin position="73"/>
        <end position="94"/>
    </location>
</feature>
<evidence type="ECO:0000256" key="2">
    <source>
        <dbReference type="SAM" id="Phobius"/>
    </source>
</evidence>
<evidence type="ECO:0000313" key="4">
    <source>
        <dbReference type="Proteomes" id="UP000626109"/>
    </source>
</evidence>
<feature type="transmembrane region" description="Helical" evidence="2">
    <location>
        <begin position="424"/>
        <end position="442"/>
    </location>
</feature>
<comment type="caution">
    <text evidence="3">The sequence shown here is derived from an EMBL/GenBank/DDBJ whole genome shotgun (WGS) entry which is preliminary data.</text>
</comment>
<feature type="transmembrane region" description="Helical" evidence="2">
    <location>
        <begin position="375"/>
        <end position="394"/>
    </location>
</feature>
<feature type="transmembrane region" description="Helical" evidence="2">
    <location>
        <begin position="401"/>
        <end position="418"/>
    </location>
</feature>
<dbReference type="Proteomes" id="UP000626109">
    <property type="component" value="Unassembled WGS sequence"/>
</dbReference>
<keyword evidence="2" id="KW-1133">Transmembrane helix</keyword>
<protein>
    <submittedName>
        <fullName evidence="3">Uncharacterized protein</fullName>
    </submittedName>
</protein>
<evidence type="ECO:0000313" key="3">
    <source>
        <dbReference type="EMBL" id="CAE8715335.1"/>
    </source>
</evidence>
<proteinExistence type="predicted"/>
<dbReference type="EMBL" id="CAJNNW010032763">
    <property type="protein sequence ID" value="CAE8715335.1"/>
    <property type="molecule type" value="Genomic_DNA"/>
</dbReference>
<keyword evidence="2" id="KW-0472">Membrane</keyword>
<feature type="transmembrane region" description="Helical" evidence="2">
    <location>
        <begin position="126"/>
        <end position="144"/>
    </location>
</feature>
<dbReference type="PROSITE" id="PS51257">
    <property type="entry name" value="PROKAR_LIPOPROTEIN"/>
    <property type="match status" value="1"/>
</dbReference>
<name>A0A813KXQ6_POLGL</name>
<feature type="transmembrane region" description="Helical" evidence="2">
    <location>
        <begin position="318"/>
        <end position="337"/>
    </location>
</feature>
<keyword evidence="2" id="KW-0812">Transmembrane</keyword>
<feature type="transmembrane region" description="Helical" evidence="2">
    <location>
        <begin position="468"/>
        <end position="490"/>
    </location>
</feature>
<dbReference type="AlphaFoldDB" id="A0A813KXQ6"/>